<evidence type="ECO:0000259" key="8">
    <source>
        <dbReference type="PROSITE" id="PS50928"/>
    </source>
</evidence>
<keyword evidence="2 7" id="KW-0813">Transport</keyword>
<evidence type="ECO:0000256" key="4">
    <source>
        <dbReference type="ARBA" id="ARBA00022692"/>
    </source>
</evidence>
<dbReference type="InterPro" id="IPR035906">
    <property type="entry name" value="MetI-like_sf"/>
</dbReference>
<comment type="similarity">
    <text evidence="7">Belongs to the binding-protein-dependent transport system permease family.</text>
</comment>
<dbReference type="InterPro" id="IPR000515">
    <property type="entry name" value="MetI-like"/>
</dbReference>
<dbReference type="SUPFAM" id="SSF161098">
    <property type="entry name" value="MetI-like"/>
    <property type="match status" value="1"/>
</dbReference>
<evidence type="ECO:0000313" key="10">
    <source>
        <dbReference type="Proteomes" id="UP001243009"/>
    </source>
</evidence>
<keyword evidence="3" id="KW-1003">Cell membrane</keyword>
<keyword evidence="6 7" id="KW-0472">Membrane</keyword>
<feature type="transmembrane region" description="Helical" evidence="7">
    <location>
        <begin position="265"/>
        <end position="284"/>
    </location>
</feature>
<evidence type="ECO:0000256" key="5">
    <source>
        <dbReference type="ARBA" id="ARBA00022989"/>
    </source>
</evidence>
<dbReference type="CDD" id="cd06261">
    <property type="entry name" value="TM_PBP2"/>
    <property type="match status" value="1"/>
</dbReference>
<reference evidence="9 10" key="1">
    <citation type="submission" date="2023-08" db="EMBL/GenBank/DDBJ databases">
        <title>The draft genome sequence of Paracraurococcus sp. LOR1-02.</title>
        <authorList>
            <person name="Kingkaew E."/>
            <person name="Tanasupawat S."/>
        </authorList>
    </citation>
    <scope>NUCLEOTIDE SEQUENCE [LARGE SCALE GENOMIC DNA]</scope>
    <source>
        <strain evidence="9 10">LOR1-02</strain>
    </source>
</reference>
<dbReference type="Pfam" id="PF00528">
    <property type="entry name" value="BPD_transp_1"/>
    <property type="match status" value="1"/>
</dbReference>
<dbReference type="PANTHER" id="PTHR30151:SF38">
    <property type="entry name" value="ALIPHATIC SULFONATES TRANSPORT PERMEASE PROTEIN SSUC-RELATED"/>
    <property type="match status" value="1"/>
</dbReference>
<dbReference type="EMBL" id="JAUTWS010000029">
    <property type="protein sequence ID" value="MDO9711450.1"/>
    <property type="molecule type" value="Genomic_DNA"/>
</dbReference>
<feature type="transmembrane region" description="Helical" evidence="7">
    <location>
        <begin position="170"/>
        <end position="189"/>
    </location>
</feature>
<feature type="domain" description="ABC transmembrane type-1" evidence="8">
    <location>
        <begin position="104"/>
        <end position="284"/>
    </location>
</feature>
<evidence type="ECO:0000256" key="6">
    <source>
        <dbReference type="ARBA" id="ARBA00023136"/>
    </source>
</evidence>
<feature type="transmembrane region" description="Helical" evidence="7">
    <location>
        <begin position="210"/>
        <end position="229"/>
    </location>
</feature>
<dbReference type="Proteomes" id="UP001243009">
    <property type="component" value="Unassembled WGS sequence"/>
</dbReference>
<feature type="transmembrane region" description="Helical" evidence="7">
    <location>
        <begin position="54"/>
        <end position="78"/>
    </location>
</feature>
<protein>
    <submittedName>
        <fullName evidence="9">ABC transporter permease subunit</fullName>
    </submittedName>
</protein>
<feature type="transmembrane region" description="Helical" evidence="7">
    <location>
        <begin position="112"/>
        <end position="134"/>
    </location>
</feature>
<proteinExistence type="inferred from homology"/>
<evidence type="ECO:0000256" key="3">
    <source>
        <dbReference type="ARBA" id="ARBA00022475"/>
    </source>
</evidence>
<accession>A0ABT9E634</accession>
<sequence>MSGNTVPDLAVRALPPTAAMAGQQARPWPELIDLSPVGERSRLRDRLLRWRGRLLRVVVPALLLVAWQLASVSGLVVAEVLPPPTAIAAAFVELLTLGDLQAALPVSLSRSLTGLAIGGSIGLTLGLVSGLWRLGEEIFDAPLQMLRTIPFIALVPLFIVWFGIDEYAKIVVITAATIFPIYLNTYAGVRGIDPKLLEAARTFGLGGWRTIRHVILPVSLPAILVGLRYSAGVSLLALVVAEQINARTGLGYILNNANMNQRSDIIIVGILVYAALGIVTDLVMRGIERLALPWRPNIALN</sequence>
<keyword evidence="5 7" id="KW-1133">Transmembrane helix</keyword>
<dbReference type="PROSITE" id="PS50928">
    <property type="entry name" value="ABC_TM1"/>
    <property type="match status" value="1"/>
</dbReference>
<keyword evidence="10" id="KW-1185">Reference proteome</keyword>
<organism evidence="9 10">
    <name type="scientific">Paracraurococcus lichenis</name>
    <dbReference type="NCBI Taxonomy" id="3064888"/>
    <lineage>
        <taxon>Bacteria</taxon>
        <taxon>Pseudomonadati</taxon>
        <taxon>Pseudomonadota</taxon>
        <taxon>Alphaproteobacteria</taxon>
        <taxon>Acetobacterales</taxon>
        <taxon>Roseomonadaceae</taxon>
        <taxon>Paracraurococcus</taxon>
    </lineage>
</organism>
<dbReference type="Gene3D" id="1.10.3720.10">
    <property type="entry name" value="MetI-like"/>
    <property type="match status" value="1"/>
</dbReference>
<dbReference type="RefSeq" id="WP_305106309.1">
    <property type="nucleotide sequence ID" value="NZ_JAUTWS010000029.1"/>
</dbReference>
<name>A0ABT9E634_9PROT</name>
<evidence type="ECO:0000256" key="2">
    <source>
        <dbReference type="ARBA" id="ARBA00022448"/>
    </source>
</evidence>
<evidence type="ECO:0000256" key="7">
    <source>
        <dbReference type="RuleBase" id="RU363032"/>
    </source>
</evidence>
<evidence type="ECO:0000313" key="9">
    <source>
        <dbReference type="EMBL" id="MDO9711450.1"/>
    </source>
</evidence>
<comment type="subcellular location">
    <subcellularLocation>
        <location evidence="1 7">Cell membrane</location>
        <topology evidence="1 7">Multi-pass membrane protein</topology>
    </subcellularLocation>
</comment>
<dbReference type="PANTHER" id="PTHR30151">
    <property type="entry name" value="ALKANE SULFONATE ABC TRANSPORTER-RELATED, MEMBRANE SUBUNIT"/>
    <property type="match status" value="1"/>
</dbReference>
<feature type="transmembrane region" description="Helical" evidence="7">
    <location>
        <begin position="146"/>
        <end position="164"/>
    </location>
</feature>
<gene>
    <name evidence="9" type="ORF">Q7A36_24090</name>
</gene>
<evidence type="ECO:0000256" key="1">
    <source>
        <dbReference type="ARBA" id="ARBA00004651"/>
    </source>
</evidence>
<comment type="caution">
    <text evidence="9">The sequence shown here is derived from an EMBL/GenBank/DDBJ whole genome shotgun (WGS) entry which is preliminary data.</text>
</comment>
<keyword evidence="4 7" id="KW-0812">Transmembrane</keyword>